<protein>
    <recommendedName>
        <fullName evidence="3">F-box domain-containing protein</fullName>
    </recommendedName>
</protein>
<dbReference type="EMBL" id="JBBXMP010000142">
    <property type="protein sequence ID" value="KAL0061250.1"/>
    <property type="molecule type" value="Genomic_DNA"/>
</dbReference>
<keyword evidence="2" id="KW-1185">Reference proteome</keyword>
<comment type="caution">
    <text evidence="1">The sequence shown here is derived from an EMBL/GenBank/DDBJ whole genome shotgun (WGS) entry which is preliminary data.</text>
</comment>
<gene>
    <name evidence="1" type="ORF">AAF712_011907</name>
</gene>
<dbReference type="Gene3D" id="1.20.1280.50">
    <property type="match status" value="1"/>
</dbReference>
<evidence type="ECO:0000313" key="1">
    <source>
        <dbReference type="EMBL" id="KAL0061250.1"/>
    </source>
</evidence>
<proteinExistence type="predicted"/>
<sequence length="552" mass="62970">MDSIFPDIHPRALRAPIPTDELLRTLRGYTIPSSSAEEVSTYIRNAQYDLRLFDNCIDQLRIRQAALRRDIDRCGSLHSSIRKLPPEILRRIFGFACAPVPASGFAQYTPGFVSEAFTINAVCCRWRGVALYSPEVWANLRKRTFHLVRLAFARSQQHPLSLRITDQDFTGDEGNEEPEILRFLIKHSHRWAHVDFSDVCLDFIELLQGVGPTPLLESIVCPPHRTTEIFAYLPHSPRLRHFESESQFYDFMPFRDIDCLPWDTIHHLDMAFEEAVEPLAALDLLRLGVGLQSLVYTGEAVAGVHERESYQRSDDLPDPVISNLTALAVHFRDVGGFYNLLHDFIQCSTLPLLESLHISLRGHTRSLNIDYQGKWPHTAIYDCFERSGCNLAKLTLDGIPLNDLDVIALTKLTPSLRSITLIEPPATVYKKKNRQKLLQTVTRTFLQRLVAPTFVANAFSTQQPLLPKLKYLKLEVQSHFDADQVFVDLVRSRWTRPTAGQGVLSDTATERLREVVLNVMDRKVDENAYVPLKRMDEEGLMVSVFGNRERVI</sequence>
<name>A0ABR2ZJ45_9AGAR</name>
<organism evidence="1 2">
    <name type="scientific">Marasmius tenuissimus</name>
    <dbReference type="NCBI Taxonomy" id="585030"/>
    <lineage>
        <taxon>Eukaryota</taxon>
        <taxon>Fungi</taxon>
        <taxon>Dikarya</taxon>
        <taxon>Basidiomycota</taxon>
        <taxon>Agaricomycotina</taxon>
        <taxon>Agaricomycetes</taxon>
        <taxon>Agaricomycetidae</taxon>
        <taxon>Agaricales</taxon>
        <taxon>Marasmiineae</taxon>
        <taxon>Marasmiaceae</taxon>
        <taxon>Marasmius</taxon>
    </lineage>
</organism>
<evidence type="ECO:0000313" key="2">
    <source>
        <dbReference type="Proteomes" id="UP001437256"/>
    </source>
</evidence>
<reference evidence="1 2" key="1">
    <citation type="submission" date="2024-05" db="EMBL/GenBank/DDBJ databases">
        <title>A draft genome resource for the thread blight pathogen Marasmius tenuissimus strain MS-2.</title>
        <authorList>
            <person name="Yulfo-Soto G.E."/>
            <person name="Baruah I.K."/>
            <person name="Amoako-Attah I."/>
            <person name="Bukari Y."/>
            <person name="Meinhardt L.W."/>
            <person name="Bailey B.A."/>
            <person name="Cohen S.P."/>
        </authorList>
    </citation>
    <scope>NUCLEOTIDE SEQUENCE [LARGE SCALE GENOMIC DNA]</scope>
    <source>
        <strain evidence="1 2">MS-2</strain>
    </source>
</reference>
<accession>A0ABR2ZJ45</accession>
<dbReference type="Proteomes" id="UP001437256">
    <property type="component" value="Unassembled WGS sequence"/>
</dbReference>
<evidence type="ECO:0008006" key="3">
    <source>
        <dbReference type="Google" id="ProtNLM"/>
    </source>
</evidence>